<dbReference type="InterPro" id="IPR000326">
    <property type="entry name" value="PAP2/HPO"/>
</dbReference>
<evidence type="ECO:0000313" key="4">
    <source>
        <dbReference type="EMBL" id="AZS84802.1"/>
    </source>
</evidence>
<feature type="transmembrane region" description="Helical" evidence="2">
    <location>
        <begin position="250"/>
        <end position="268"/>
    </location>
</feature>
<dbReference type="SMART" id="SM00014">
    <property type="entry name" value="acidPPc"/>
    <property type="match status" value="1"/>
</dbReference>
<evidence type="ECO:0000313" key="7">
    <source>
        <dbReference type="Proteomes" id="UP000501753"/>
    </source>
</evidence>
<feature type="transmembrane region" description="Helical" evidence="2">
    <location>
        <begin position="190"/>
        <end position="211"/>
    </location>
</feature>
<organism evidence="4 6">
    <name type="scientific">Streptomyces griseoviridis</name>
    <dbReference type="NCBI Taxonomy" id="45398"/>
    <lineage>
        <taxon>Bacteria</taxon>
        <taxon>Bacillati</taxon>
        <taxon>Actinomycetota</taxon>
        <taxon>Actinomycetes</taxon>
        <taxon>Kitasatosporales</taxon>
        <taxon>Streptomycetaceae</taxon>
        <taxon>Streptomyces</taxon>
    </lineage>
</organism>
<dbReference type="Proteomes" id="UP000271291">
    <property type="component" value="Chromosome"/>
</dbReference>
<dbReference type="EMBL" id="CP029078">
    <property type="protein sequence ID" value="QCN88342.1"/>
    <property type="molecule type" value="Genomic_DNA"/>
</dbReference>
<dbReference type="OrthoDB" id="4870188at2"/>
<feature type="domain" description="Phosphatidic acid phosphatase type 2/haloperoxidase" evidence="3">
    <location>
        <begin position="128"/>
        <end position="264"/>
    </location>
</feature>
<protein>
    <submittedName>
        <fullName evidence="4">Phosphatase PAP2 family protein</fullName>
    </submittedName>
</protein>
<feature type="transmembrane region" description="Helical" evidence="2">
    <location>
        <begin position="122"/>
        <end position="141"/>
    </location>
</feature>
<proteinExistence type="predicted"/>
<dbReference type="SUPFAM" id="SSF48317">
    <property type="entry name" value="Acid phosphatase/Vanadium-dependent haloperoxidase"/>
    <property type="match status" value="1"/>
</dbReference>
<dbReference type="Pfam" id="PF01569">
    <property type="entry name" value="PAP2"/>
    <property type="match status" value="1"/>
</dbReference>
<accession>A0A3Q9KUH1</accession>
<feature type="transmembrane region" description="Helical" evidence="2">
    <location>
        <begin position="153"/>
        <end position="170"/>
    </location>
</feature>
<keyword evidence="2" id="KW-0472">Membrane</keyword>
<feature type="region of interest" description="Disordered" evidence="1">
    <location>
        <begin position="1"/>
        <end position="67"/>
    </location>
</feature>
<feature type="transmembrane region" description="Helical" evidence="2">
    <location>
        <begin position="74"/>
        <end position="93"/>
    </location>
</feature>
<dbReference type="Proteomes" id="UP000501753">
    <property type="component" value="Chromosome"/>
</dbReference>
<dbReference type="InterPro" id="IPR036938">
    <property type="entry name" value="PAP2/HPO_sf"/>
</dbReference>
<reference evidence="4 6" key="2">
    <citation type="submission" date="2018-12" db="EMBL/GenBank/DDBJ databases">
        <title>Streptomyces griseoviridis F1-27 complete genome.</title>
        <authorList>
            <person name="Mariita R.M."/>
            <person name="Sello J.K."/>
        </authorList>
    </citation>
    <scope>NUCLEOTIDE SEQUENCE [LARGE SCALE GENOMIC DNA]</scope>
    <source>
        <strain evidence="4 6">F1-27</strain>
    </source>
</reference>
<gene>
    <name evidence="5" type="ORF">DDJ31_28010</name>
    <name evidence="4" type="ORF">ELQ87_11295</name>
</gene>
<evidence type="ECO:0000313" key="5">
    <source>
        <dbReference type="EMBL" id="QCN88342.1"/>
    </source>
</evidence>
<keyword evidence="7" id="KW-1185">Reference proteome</keyword>
<sequence length="290" mass="30391">MGDNRSEPPQPRPGRALAHTPGVSGSGSPHRSDSRSPQTPRGGRRSGPVGRPGTTPPVPGRPTSSPPLRSRLRLLGLLGFSALLLALITWQVVADGPLLRLDERVDAALLHPDRPSELLSDLGNVQIAIPVLVTVLGLVALRGRSSGTDHWWLPPLAGAVPMALVPALVVPLKVWTDRQGTPAVPPATGYFPSGHTATAAVAYGAATLLLLPHLRTPAARRALCCGCAALVLAVSYGLVRRGYHWPLDVVASWCLATMLLTLTALALGRIDRTGRGRGAGRRDAATGQPK</sequence>
<evidence type="ECO:0000256" key="2">
    <source>
        <dbReference type="SAM" id="Phobius"/>
    </source>
</evidence>
<dbReference type="Gene3D" id="1.20.144.10">
    <property type="entry name" value="Phosphatidic acid phosphatase type 2/haloperoxidase"/>
    <property type="match status" value="1"/>
</dbReference>
<feature type="transmembrane region" description="Helical" evidence="2">
    <location>
        <begin position="218"/>
        <end position="238"/>
    </location>
</feature>
<dbReference type="KEGG" id="sgd:ELQ87_11295"/>
<dbReference type="AlphaFoldDB" id="A0A3Q9KUH1"/>
<keyword evidence="2" id="KW-0812">Transmembrane</keyword>
<keyword evidence="2" id="KW-1133">Transmembrane helix</keyword>
<dbReference type="EMBL" id="CP034687">
    <property type="protein sequence ID" value="AZS84802.1"/>
    <property type="molecule type" value="Genomic_DNA"/>
</dbReference>
<evidence type="ECO:0000259" key="3">
    <source>
        <dbReference type="SMART" id="SM00014"/>
    </source>
</evidence>
<evidence type="ECO:0000313" key="6">
    <source>
        <dbReference type="Proteomes" id="UP000271291"/>
    </source>
</evidence>
<evidence type="ECO:0000256" key="1">
    <source>
        <dbReference type="SAM" id="MobiDB-lite"/>
    </source>
</evidence>
<name>A0A3Q9KUH1_STRGD</name>
<reference evidence="5 7" key="1">
    <citation type="submission" date="2018-04" db="EMBL/GenBank/DDBJ databases">
        <title>Complete genome sequences of Streptomyces griseoviridis K61 and characterization of antagonistic properties of biological control agents.</title>
        <authorList>
            <person name="Mariita R.M."/>
            <person name="Sello J.K."/>
        </authorList>
    </citation>
    <scope>NUCLEOTIDE SEQUENCE [LARGE SCALE GENOMIC DNA]</scope>
    <source>
        <strain evidence="5 7">K61</strain>
    </source>
</reference>